<keyword evidence="1" id="KW-0328">Glycosyltransferase</keyword>
<dbReference type="AlphaFoldDB" id="A0A271J0Y7"/>
<reference evidence="4 5" key="1">
    <citation type="submission" date="2016-11" db="EMBL/GenBank/DDBJ databases">
        <title>Study of marine rhodopsin-containing bacteria.</title>
        <authorList>
            <person name="Yoshizawa S."/>
            <person name="Kumagai Y."/>
            <person name="Kogure K."/>
        </authorList>
    </citation>
    <scope>NUCLEOTIDE SEQUENCE [LARGE SCALE GENOMIC DNA]</scope>
    <source>
        <strain evidence="4 5">SAORIC-28</strain>
    </source>
</reference>
<dbReference type="SUPFAM" id="SSF53756">
    <property type="entry name" value="UDP-Glycosyltransferase/glycogen phosphorylase"/>
    <property type="match status" value="1"/>
</dbReference>
<dbReference type="Proteomes" id="UP000216339">
    <property type="component" value="Unassembled WGS sequence"/>
</dbReference>
<keyword evidence="5" id="KW-1185">Reference proteome</keyword>
<sequence length="401" mass="43863">MPGHVTLVYDSPISFSGQYAATALLRETLAARGWTFDAVEFPALDRTAGRVRRYATYLAQVARCWGQLLSAVRRGAVLHVNLPQSRAAFAKMGWPVRMIDRLRPAIPKVVSLHGSVFMGWAPAGPEGRAFLRILHTADVITVLGPLQRARLLEWGLDPDRVEIVENTCELEPATDTEVAAKQAPAPGEPIRLLHLSLLVESKGYPEFLEALEQLSHRDLGRRVEAVLCGPPAFTSYCTRFTTVEAKSAWIDERVRRINASGSVSVEWIPGAQGAEKKALFDAAHVFVFPSRFPVEAQPLVLLEAMAAGCAILTSTVGEIPSTMGEGTARFLDDTAPTAIAEGIEVLVRNDVLRQFLAGRSVQRVRTRFSLARYSDVWERIFEGLLKGSPSLATQSEPAPTA</sequence>
<comment type="caution">
    <text evidence="4">The sequence shown here is derived from an EMBL/GenBank/DDBJ whole genome shotgun (WGS) entry which is preliminary data.</text>
</comment>
<evidence type="ECO:0000259" key="3">
    <source>
        <dbReference type="Pfam" id="PF00534"/>
    </source>
</evidence>
<evidence type="ECO:0000313" key="4">
    <source>
        <dbReference type="EMBL" id="PAP77162.1"/>
    </source>
</evidence>
<gene>
    <name evidence="4" type="ORF">BSZ37_12340</name>
</gene>
<dbReference type="Pfam" id="PF00534">
    <property type="entry name" value="Glycos_transf_1"/>
    <property type="match status" value="1"/>
</dbReference>
<dbReference type="RefSeq" id="WP_095510828.1">
    <property type="nucleotide sequence ID" value="NZ_MQWD01000001.1"/>
</dbReference>
<evidence type="ECO:0000256" key="1">
    <source>
        <dbReference type="ARBA" id="ARBA00022676"/>
    </source>
</evidence>
<proteinExistence type="predicted"/>
<dbReference type="PANTHER" id="PTHR12526:SF510">
    <property type="entry name" value="D-INOSITOL 3-PHOSPHATE GLYCOSYLTRANSFERASE"/>
    <property type="match status" value="1"/>
</dbReference>
<dbReference type="OrthoDB" id="7560678at2"/>
<dbReference type="GO" id="GO:0016757">
    <property type="term" value="F:glycosyltransferase activity"/>
    <property type="evidence" value="ECO:0007669"/>
    <property type="project" value="UniProtKB-KW"/>
</dbReference>
<dbReference type="Gene3D" id="3.40.50.2000">
    <property type="entry name" value="Glycogen Phosphorylase B"/>
    <property type="match status" value="2"/>
</dbReference>
<keyword evidence="2" id="KW-0808">Transferase</keyword>
<dbReference type="PANTHER" id="PTHR12526">
    <property type="entry name" value="GLYCOSYLTRANSFERASE"/>
    <property type="match status" value="1"/>
</dbReference>
<dbReference type="CDD" id="cd03801">
    <property type="entry name" value="GT4_PimA-like"/>
    <property type="match status" value="1"/>
</dbReference>
<feature type="domain" description="Glycosyl transferase family 1" evidence="3">
    <location>
        <begin position="179"/>
        <end position="353"/>
    </location>
</feature>
<dbReference type="EMBL" id="MQWD01000001">
    <property type="protein sequence ID" value="PAP77162.1"/>
    <property type="molecule type" value="Genomic_DNA"/>
</dbReference>
<protein>
    <recommendedName>
        <fullName evidence="3">Glycosyl transferase family 1 domain-containing protein</fullName>
    </recommendedName>
</protein>
<organism evidence="4 5">
    <name type="scientific">Rubrivirga marina</name>
    <dbReference type="NCBI Taxonomy" id="1196024"/>
    <lineage>
        <taxon>Bacteria</taxon>
        <taxon>Pseudomonadati</taxon>
        <taxon>Rhodothermota</taxon>
        <taxon>Rhodothermia</taxon>
        <taxon>Rhodothermales</taxon>
        <taxon>Rubricoccaceae</taxon>
        <taxon>Rubrivirga</taxon>
    </lineage>
</organism>
<accession>A0A271J0Y7</accession>
<dbReference type="InterPro" id="IPR001296">
    <property type="entry name" value="Glyco_trans_1"/>
</dbReference>
<evidence type="ECO:0000313" key="5">
    <source>
        <dbReference type="Proteomes" id="UP000216339"/>
    </source>
</evidence>
<evidence type="ECO:0000256" key="2">
    <source>
        <dbReference type="ARBA" id="ARBA00022679"/>
    </source>
</evidence>
<name>A0A271J0Y7_9BACT</name>